<dbReference type="AlphaFoldDB" id="A0A8D9AUW7"/>
<dbReference type="InterPro" id="IPR036872">
    <property type="entry name" value="CH_dom_sf"/>
</dbReference>
<reference evidence="4" key="1">
    <citation type="submission" date="2021-05" db="EMBL/GenBank/DDBJ databases">
        <authorList>
            <person name="Alioto T."/>
            <person name="Alioto T."/>
            <person name="Gomez Garrido J."/>
        </authorList>
    </citation>
    <scope>NUCLEOTIDE SEQUENCE</scope>
</reference>
<dbReference type="FunFam" id="1.10.418.10:FF:000059">
    <property type="entry name" value="RIKEN cDNA 6430531B16 gene"/>
    <property type="match status" value="1"/>
</dbReference>
<dbReference type="Pfam" id="PF06294">
    <property type="entry name" value="CH_2"/>
    <property type="match status" value="1"/>
</dbReference>
<dbReference type="GO" id="GO:0005930">
    <property type="term" value="C:axoneme"/>
    <property type="evidence" value="ECO:0007669"/>
    <property type="project" value="TreeGrafter"/>
</dbReference>
<keyword evidence="1" id="KW-0175">Coiled coil</keyword>
<dbReference type="InterPro" id="IPR010441">
    <property type="entry name" value="CH_2"/>
</dbReference>
<protein>
    <submittedName>
        <fullName evidence="4">Sperm flagellar protein 1</fullName>
    </submittedName>
</protein>
<keyword evidence="4" id="KW-0969">Cilium</keyword>
<evidence type="ECO:0000313" key="4">
    <source>
        <dbReference type="EMBL" id="CAG6772895.1"/>
    </source>
</evidence>
<accession>A0A8D9AUW7</accession>
<dbReference type="EMBL" id="HBUF01589579">
    <property type="protein sequence ID" value="CAG6772895.1"/>
    <property type="molecule type" value="Transcribed_RNA"/>
</dbReference>
<keyword evidence="4" id="KW-0966">Cell projection</keyword>
<evidence type="ECO:0000259" key="3">
    <source>
        <dbReference type="PROSITE" id="PS50021"/>
    </source>
</evidence>
<feature type="compositionally biased region" description="Low complexity" evidence="2">
    <location>
        <begin position="288"/>
        <end position="306"/>
    </location>
</feature>
<dbReference type="InterPro" id="IPR052111">
    <property type="entry name" value="Spermatogenesis_Ciliary_MAP"/>
</dbReference>
<feature type="domain" description="Calponin-homology (CH)" evidence="3">
    <location>
        <begin position="58"/>
        <end position="163"/>
    </location>
</feature>
<proteinExistence type="predicted"/>
<dbReference type="SUPFAM" id="SSF47576">
    <property type="entry name" value="Calponin-homology domain, CH-domain"/>
    <property type="match status" value="1"/>
</dbReference>
<feature type="coiled-coil region" evidence="1">
    <location>
        <begin position="214"/>
        <end position="258"/>
    </location>
</feature>
<organism evidence="4">
    <name type="scientific">Cacopsylla melanoneura</name>
    <dbReference type="NCBI Taxonomy" id="428564"/>
    <lineage>
        <taxon>Eukaryota</taxon>
        <taxon>Metazoa</taxon>
        <taxon>Ecdysozoa</taxon>
        <taxon>Arthropoda</taxon>
        <taxon>Hexapoda</taxon>
        <taxon>Insecta</taxon>
        <taxon>Pterygota</taxon>
        <taxon>Neoptera</taxon>
        <taxon>Paraneoptera</taxon>
        <taxon>Hemiptera</taxon>
        <taxon>Sternorrhyncha</taxon>
        <taxon>Psylloidea</taxon>
        <taxon>Psyllidae</taxon>
        <taxon>Psyllinae</taxon>
        <taxon>Cacopsylla</taxon>
    </lineage>
</organism>
<dbReference type="PANTHER" id="PTHR12509">
    <property type="entry name" value="SPERMATOGENESIS-ASSOCIATED 4-RELATED"/>
    <property type="match status" value="1"/>
</dbReference>
<evidence type="ECO:0000256" key="1">
    <source>
        <dbReference type="SAM" id="Coils"/>
    </source>
</evidence>
<feature type="region of interest" description="Disordered" evidence="2">
    <location>
        <begin position="286"/>
        <end position="308"/>
    </location>
</feature>
<sequence length="318" mass="35363">MLISDDGPGFSDVSHELIPSDSNTSTLKADTTFHVEYSSHLGEATSLETLGYYDDIWNGKYEMLYEWIDGMDFVKTQKNVNRDFSSGVLMAELLKKLWPKLVDLHNYSPANSFNNKLANWKTLNKKVLRRVKLEQSDKTLEDLAKAEPGVLETLLSKVKLKYDNSKIPPPPPESINSEGQCGDSVTCNDLSINALVVNGQKINKDQFTTIVTKCDLLQEELSESDEVIKILKNKVTHLEELLETRDEIIRKLKTELNLYKTVTPTDVMGTLSELANLCRSPDQCTGAGQSNQGHSTGQSSSSSSVSNADAMNNCKCMD</sequence>
<keyword evidence="4" id="KW-0282">Flagellum</keyword>
<dbReference type="GO" id="GO:0008017">
    <property type="term" value="F:microtubule binding"/>
    <property type="evidence" value="ECO:0007669"/>
    <property type="project" value="TreeGrafter"/>
</dbReference>
<dbReference type="PROSITE" id="PS50021">
    <property type="entry name" value="CH"/>
    <property type="match status" value="1"/>
</dbReference>
<dbReference type="InterPro" id="IPR001715">
    <property type="entry name" value="CH_dom"/>
</dbReference>
<evidence type="ECO:0000256" key="2">
    <source>
        <dbReference type="SAM" id="MobiDB-lite"/>
    </source>
</evidence>
<dbReference type="Gene3D" id="1.10.418.10">
    <property type="entry name" value="Calponin-like domain"/>
    <property type="match status" value="1"/>
</dbReference>
<name>A0A8D9AUW7_9HEMI</name>
<dbReference type="GO" id="GO:0051493">
    <property type="term" value="P:regulation of cytoskeleton organization"/>
    <property type="evidence" value="ECO:0007669"/>
    <property type="project" value="TreeGrafter"/>
</dbReference>
<dbReference type="PANTHER" id="PTHR12509:SF9">
    <property type="entry name" value="SPERM FLAGELLAR PROTEIN 1 ISOFORM X1"/>
    <property type="match status" value="1"/>
</dbReference>